<dbReference type="PANTHER" id="PTHR13505:SF7">
    <property type="entry name" value="TRANSMEMBRANE PROTEIN 208"/>
    <property type="match status" value="1"/>
</dbReference>
<evidence type="ECO:0000256" key="1">
    <source>
        <dbReference type="ARBA" id="ARBA00004477"/>
    </source>
</evidence>
<organism evidence="9 10">
    <name type="scientific">Ectocarpus siliculosus</name>
    <name type="common">Brown alga</name>
    <name type="synonym">Conferva siliculosa</name>
    <dbReference type="NCBI Taxonomy" id="2880"/>
    <lineage>
        <taxon>Eukaryota</taxon>
        <taxon>Sar</taxon>
        <taxon>Stramenopiles</taxon>
        <taxon>Ochrophyta</taxon>
        <taxon>PX clade</taxon>
        <taxon>Phaeophyceae</taxon>
        <taxon>Ectocarpales</taxon>
        <taxon>Ectocarpaceae</taxon>
        <taxon>Ectocarpus</taxon>
    </lineage>
</organism>
<dbReference type="InterPro" id="IPR008506">
    <property type="entry name" value="SND2/TMEM208"/>
</dbReference>
<comment type="subcellular location">
    <subcellularLocation>
        <location evidence="1">Endoplasmic reticulum membrane</location>
        <topology evidence="1">Multi-pass membrane protein</topology>
    </subcellularLocation>
</comment>
<sequence length="189" mass="21326">MKRRQFSRARIEREENCCPDVQTKAANKMAGQAAKKAAKAREDAANLYYPIIFGVNLIYVLYRGLWCFRTFGRWQVFGLAVTSTVYYVCYHGMLEAAKSGVGGGAYFDVFAVCVAGQLVSTFSAYGTYIYMLVPGYYACLAGYWVFRKLGGWVRSQQELNASEEPSAADLKRQAKKERKAARAPRVRMR</sequence>
<evidence type="ECO:0000256" key="6">
    <source>
        <dbReference type="ARBA" id="ARBA00023136"/>
    </source>
</evidence>
<keyword evidence="3 8" id="KW-0812">Transmembrane</keyword>
<evidence type="ECO:0000256" key="3">
    <source>
        <dbReference type="ARBA" id="ARBA00022692"/>
    </source>
</evidence>
<dbReference type="Proteomes" id="UP000002630">
    <property type="component" value="Linkage Group LG27"/>
</dbReference>
<dbReference type="Pfam" id="PF05620">
    <property type="entry name" value="TMEM208_SND2"/>
    <property type="match status" value="2"/>
</dbReference>
<feature type="compositionally biased region" description="Basic residues" evidence="7">
    <location>
        <begin position="173"/>
        <end position="189"/>
    </location>
</feature>
<feature type="transmembrane region" description="Helical" evidence="8">
    <location>
        <begin position="105"/>
        <end position="122"/>
    </location>
</feature>
<keyword evidence="10" id="KW-1185">Reference proteome</keyword>
<dbReference type="AlphaFoldDB" id="D7FRA2"/>
<feature type="transmembrane region" description="Helical" evidence="8">
    <location>
        <begin position="45"/>
        <end position="62"/>
    </location>
</feature>
<evidence type="ECO:0000313" key="10">
    <source>
        <dbReference type="Proteomes" id="UP000002630"/>
    </source>
</evidence>
<dbReference type="EMBL" id="FN649752">
    <property type="protein sequence ID" value="CBJ30693.1"/>
    <property type="molecule type" value="Genomic_DNA"/>
</dbReference>
<dbReference type="InParanoid" id="D7FRA2"/>
<accession>D7FRA2</accession>
<evidence type="ECO:0000256" key="2">
    <source>
        <dbReference type="ARBA" id="ARBA00009950"/>
    </source>
</evidence>
<proteinExistence type="inferred from homology"/>
<evidence type="ECO:0000256" key="4">
    <source>
        <dbReference type="ARBA" id="ARBA00022824"/>
    </source>
</evidence>
<dbReference type="GO" id="GO:0005773">
    <property type="term" value="C:vacuole"/>
    <property type="evidence" value="ECO:0007669"/>
    <property type="project" value="GOC"/>
</dbReference>
<feature type="transmembrane region" description="Helical" evidence="8">
    <location>
        <begin position="74"/>
        <end position="93"/>
    </location>
</feature>
<comment type="similarity">
    <text evidence="2">Belongs to the TMEM208 family.</text>
</comment>
<dbReference type="EMBL" id="FN648390">
    <property type="protein sequence ID" value="CBJ30693.1"/>
    <property type="molecule type" value="Genomic_DNA"/>
</dbReference>
<evidence type="ECO:0000313" key="9">
    <source>
        <dbReference type="EMBL" id="CBJ30693.1"/>
    </source>
</evidence>
<dbReference type="GO" id="GO:0005789">
    <property type="term" value="C:endoplasmic reticulum membrane"/>
    <property type="evidence" value="ECO:0007669"/>
    <property type="project" value="UniProtKB-SubCell"/>
</dbReference>
<dbReference type="OrthoDB" id="276296at2759"/>
<name>D7FRA2_ECTSI</name>
<reference evidence="9 10" key="1">
    <citation type="journal article" date="2010" name="Nature">
        <title>The Ectocarpus genome and the independent evolution of multicellularity in brown algae.</title>
        <authorList>
            <person name="Cock J.M."/>
            <person name="Sterck L."/>
            <person name="Rouze P."/>
            <person name="Scornet D."/>
            <person name="Allen A.E."/>
            <person name="Amoutzias G."/>
            <person name="Anthouard V."/>
            <person name="Artiguenave F."/>
            <person name="Aury J.M."/>
            <person name="Badger J.H."/>
            <person name="Beszteri B."/>
            <person name="Billiau K."/>
            <person name="Bonnet E."/>
            <person name="Bothwell J.H."/>
            <person name="Bowler C."/>
            <person name="Boyen C."/>
            <person name="Brownlee C."/>
            <person name="Carrano C.J."/>
            <person name="Charrier B."/>
            <person name="Cho G.Y."/>
            <person name="Coelho S.M."/>
            <person name="Collen J."/>
            <person name="Corre E."/>
            <person name="Da Silva C."/>
            <person name="Delage L."/>
            <person name="Delaroque N."/>
            <person name="Dittami S.M."/>
            <person name="Doulbeau S."/>
            <person name="Elias M."/>
            <person name="Farnham G."/>
            <person name="Gachon C.M."/>
            <person name="Gschloessl B."/>
            <person name="Heesch S."/>
            <person name="Jabbari K."/>
            <person name="Jubin C."/>
            <person name="Kawai H."/>
            <person name="Kimura K."/>
            <person name="Kloareg B."/>
            <person name="Kupper F.C."/>
            <person name="Lang D."/>
            <person name="Le Bail A."/>
            <person name="Leblanc C."/>
            <person name="Lerouge P."/>
            <person name="Lohr M."/>
            <person name="Lopez P.J."/>
            <person name="Martens C."/>
            <person name="Maumus F."/>
            <person name="Michel G."/>
            <person name="Miranda-Saavedra D."/>
            <person name="Morales J."/>
            <person name="Moreau H."/>
            <person name="Motomura T."/>
            <person name="Nagasato C."/>
            <person name="Napoli C.A."/>
            <person name="Nelson D.R."/>
            <person name="Nyvall-Collen P."/>
            <person name="Peters A.F."/>
            <person name="Pommier C."/>
            <person name="Potin P."/>
            <person name="Poulain J."/>
            <person name="Quesneville H."/>
            <person name="Read B."/>
            <person name="Rensing S.A."/>
            <person name="Ritter A."/>
            <person name="Rousvoal S."/>
            <person name="Samanta M."/>
            <person name="Samson G."/>
            <person name="Schroeder D.C."/>
            <person name="Segurens B."/>
            <person name="Strittmatter M."/>
            <person name="Tonon T."/>
            <person name="Tregear J.W."/>
            <person name="Valentin K."/>
            <person name="von Dassow P."/>
            <person name="Yamagishi T."/>
            <person name="Van de Peer Y."/>
            <person name="Wincker P."/>
        </authorList>
    </citation>
    <scope>NUCLEOTIDE SEQUENCE [LARGE SCALE GENOMIC DNA]</scope>
    <source>
        <strain evidence="10">Ec32 / CCAP1310/4</strain>
    </source>
</reference>
<keyword evidence="6 8" id="KW-0472">Membrane</keyword>
<feature type="region of interest" description="Disordered" evidence="7">
    <location>
        <begin position="162"/>
        <end position="189"/>
    </location>
</feature>
<dbReference type="OMA" id="REENCCP"/>
<keyword evidence="4" id="KW-0256">Endoplasmic reticulum</keyword>
<evidence type="ECO:0000256" key="5">
    <source>
        <dbReference type="ARBA" id="ARBA00022989"/>
    </source>
</evidence>
<keyword evidence="5 8" id="KW-1133">Transmembrane helix</keyword>
<protein>
    <submittedName>
        <fullName evidence="9">Uncharacterized protein</fullName>
    </submittedName>
</protein>
<dbReference type="GO" id="GO:0006624">
    <property type="term" value="P:vacuolar protein processing"/>
    <property type="evidence" value="ECO:0007669"/>
    <property type="project" value="TreeGrafter"/>
</dbReference>
<feature type="transmembrane region" description="Helical" evidence="8">
    <location>
        <begin position="128"/>
        <end position="146"/>
    </location>
</feature>
<evidence type="ECO:0000256" key="7">
    <source>
        <dbReference type="SAM" id="MobiDB-lite"/>
    </source>
</evidence>
<evidence type="ECO:0000256" key="8">
    <source>
        <dbReference type="SAM" id="Phobius"/>
    </source>
</evidence>
<dbReference type="PANTHER" id="PTHR13505">
    <property type="entry name" value="TRANSMEMBRANE PROTEIN 208"/>
    <property type="match status" value="1"/>
</dbReference>
<gene>
    <name evidence="9" type="ORF">Esi_0212_0018</name>
</gene>